<dbReference type="Proteomes" id="UP000228626">
    <property type="component" value="Unassembled WGS sequence"/>
</dbReference>
<dbReference type="SUPFAM" id="SSF48317">
    <property type="entry name" value="Acid phosphatase/Vanadium-dependent haloperoxidase"/>
    <property type="match status" value="1"/>
</dbReference>
<dbReference type="Pfam" id="PF09335">
    <property type="entry name" value="VTT_dom"/>
    <property type="match status" value="1"/>
</dbReference>
<evidence type="ECO:0000256" key="3">
    <source>
        <dbReference type="ARBA" id="ARBA00022475"/>
    </source>
</evidence>
<feature type="transmembrane region" description="Helical" evidence="7">
    <location>
        <begin position="340"/>
        <end position="358"/>
    </location>
</feature>
<feature type="transmembrane region" description="Helical" evidence="7">
    <location>
        <begin position="178"/>
        <end position="199"/>
    </location>
</feature>
<dbReference type="SMART" id="SM00014">
    <property type="entry name" value="acidPPc"/>
    <property type="match status" value="1"/>
</dbReference>
<comment type="caution">
    <text evidence="9">The sequence shown here is derived from an EMBL/GenBank/DDBJ whole genome shotgun (WGS) entry which is preliminary data.</text>
</comment>
<feature type="transmembrane region" description="Helical" evidence="7">
    <location>
        <begin position="407"/>
        <end position="427"/>
    </location>
</feature>
<evidence type="ECO:0000256" key="2">
    <source>
        <dbReference type="ARBA" id="ARBA00010792"/>
    </source>
</evidence>
<dbReference type="InterPro" id="IPR000326">
    <property type="entry name" value="PAP2/HPO"/>
</dbReference>
<accession>A0A2H0V2U7</accession>
<dbReference type="InterPro" id="IPR025902">
    <property type="entry name" value="LssY-like-C_dom"/>
</dbReference>
<feature type="transmembrane region" description="Helical" evidence="7">
    <location>
        <begin position="472"/>
        <end position="492"/>
    </location>
</feature>
<keyword evidence="5 7" id="KW-1133">Transmembrane helix</keyword>
<dbReference type="CDD" id="cd03392">
    <property type="entry name" value="PAP2_like_2"/>
    <property type="match status" value="1"/>
</dbReference>
<keyword evidence="3" id="KW-1003">Cell membrane</keyword>
<organism evidence="9 10">
    <name type="scientific">Candidatus Falkowbacteria bacterium CG10_big_fil_rev_8_21_14_0_10_43_10</name>
    <dbReference type="NCBI Taxonomy" id="1974567"/>
    <lineage>
        <taxon>Bacteria</taxon>
        <taxon>Candidatus Falkowiibacteriota</taxon>
    </lineage>
</organism>
<comment type="subcellular location">
    <subcellularLocation>
        <location evidence="1">Cell membrane</location>
        <topology evidence="1">Multi-pass membrane protein</topology>
    </subcellularLocation>
</comment>
<evidence type="ECO:0000259" key="8">
    <source>
        <dbReference type="SMART" id="SM00014"/>
    </source>
</evidence>
<evidence type="ECO:0000256" key="7">
    <source>
        <dbReference type="SAM" id="Phobius"/>
    </source>
</evidence>
<dbReference type="EMBL" id="PFAR01000012">
    <property type="protein sequence ID" value="PIR93421.1"/>
    <property type="molecule type" value="Genomic_DNA"/>
</dbReference>
<dbReference type="InterPro" id="IPR032818">
    <property type="entry name" value="DedA-like"/>
</dbReference>
<dbReference type="PANTHER" id="PTHR30353:SF15">
    <property type="entry name" value="INNER MEMBRANE PROTEIN YABI"/>
    <property type="match status" value="1"/>
</dbReference>
<dbReference type="AlphaFoldDB" id="A0A2H0V2U7"/>
<dbReference type="Pfam" id="PF14067">
    <property type="entry name" value="LssY_C"/>
    <property type="match status" value="1"/>
</dbReference>
<feature type="transmembrane region" description="Helical" evidence="7">
    <location>
        <begin position="61"/>
        <end position="80"/>
    </location>
</feature>
<evidence type="ECO:0000313" key="10">
    <source>
        <dbReference type="Proteomes" id="UP000228626"/>
    </source>
</evidence>
<evidence type="ECO:0000256" key="5">
    <source>
        <dbReference type="ARBA" id="ARBA00022989"/>
    </source>
</evidence>
<name>A0A2H0V2U7_9BACT</name>
<protein>
    <submittedName>
        <fullName evidence="9">PA-phosphatase</fullName>
    </submittedName>
</protein>
<feature type="transmembrane region" description="Helical" evidence="7">
    <location>
        <begin position="144"/>
        <end position="166"/>
    </location>
</feature>
<feature type="transmembrane region" description="Helical" evidence="7">
    <location>
        <begin position="378"/>
        <end position="395"/>
    </location>
</feature>
<dbReference type="GO" id="GO:0005886">
    <property type="term" value="C:plasma membrane"/>
    <property type="evidence" value="ECO:0007669"/>
    <property type="project" value="UniProtKB-SubCell"/>
</dbReference>
<evidence type="ECO:0000256" key="6">
    <source>
        <dbReference type="ARBA" id="ARBA00023136"/>
    </source>
</evidence>
<dbReference type="InterPro" id="IPR036938">
    <property type="entry name" value="PAP2/HPO_sf"/>
</dbReference>
<feature type="transmembrane region" description="Helical" evidence="7">
    <location>
        <begin position="304"/>
        <end position="331"/>
    </location>
</feature>
<evidence type="ECO:0000256" key="1">
    <source>
        <dbReference type="ARBA" id="ARBA00004651"/>
    </source>
</evidence>
<feature type="transmembrane region" description="Helical" evidence="7">
    <location>
        <begin position="433"/>
        <end position="451"/>
    </location>
</feature>
<reference evidence="10" key="1">
    <citation type="submission" date="2017-09" db="EMBL/GenBank/DDBJ databases">
        <title>Depth-based differentiation of microbial function through sediment-hosted aquifers and enrichment of novel symbionts in the deep terrestrial subsurface.</title>
        <authorList>
            <person name="Probst A.J."/>
            <person name="Ladd B."/>
            <person name="Jarett J.K."/>
            <person name="Geller-Mcgrath D.E."/>
            <person name="Sieber C.M.K."/>
            <person name="Emerson J.B."/>
            <person name="Anantharaman K."/>
            <person name="Thomas B.C."/>
            <person name="Malmstrom R."/>
            <person name="Stieglmeier M."/>
            <person name="Klingl A."/>
            <person name="Woyke T."/>
            <person name="Ryan C.M."/>
            <person name="Banfield J.F."/>
        </authorList>
    </citation>
    <scope>NUCLEOTIDE SEQUENCE [LARGE SCALE GENOMIC DNA]</scope>
</reference>
<feature type="domain" description="Phosphatidic acid phosphatase type 2/haloperoxidase" evidence="8">
    <location>
        <begin position="338"/>
        <end position="448"/>
    </location>
</feature>
<dbReference type="InterPro" id="IPR032816">
    <property type="entry name" value="VTT_dom"/>
</dbReference>
<evidence type="ECO:0000313" key="9">
    <source>
        <dbReference type="EMBL" id="PIR93421.1"/>
    </source>
</evidence>
<keyword evidence="4 7" id="KW-0812">Transmembrane</keyword>
<dbReference type="Pfam" id="PF01569">
    <property type="entry name" value="PAP2"/>
    <property type="match status" value="1"/>
</dbReference>
<evidence type="ECO:0000256" key="4">
    <source>
        <dbReference type="ARBA" id="ARBA00022692"/>
    </source>
</evidence>
<comment type="similarity">
    <text evidence="2">Belongs to the DedA family.</text>
</comment>
<gene>
    <name evidence="9" type="ORF">COT99_00875</name>
</gene>
<dbReference type="Gene3D" id="1.20.144.10">
    <property type="entry name" value="Phosphatidic acid phosphatase type 2/haloperoxidase"/>
    <property type="match status" value="2"/>
</dbReference>
<feature type="transmembrane region" description="Helical" evidence="7">
    <location>
        <begin position="6"/>
        <end position="27"/>
    </location>
</feature>
<proteinExistence type="inferred from homology"/>
<sequence length="702" mass="79124">MHFISLLLPAIEHFHIIGYWIAFFAAMLETVLGVGWIIPGSTIVLFMGALAGRGYFDLGDLFWFAIIGAIIGDNINYYVGKKYGTKIIAKGFWFVKPHHIKKAEDFFNNHGAKSVFFGRFVPSIKEIIPLIAGTLNMKRAPFMVWNVLGAIGWSLAWILPGFFFAQSLDIAKTWLTRAGLFLTVLLAVFAIFYILKIVFIKKGRQFFSFLYSLWLSVKRAVTENPEVKKFAGKHKAFFRFTRRRLDRNEFYGLPLTLLSLTLIYALSLFGGIIEDIINSDIIVSADIRVANLLAIFRSAGLTKFFFWVTLLGKWQIIMIFTAAAVLILWLWKKRLYISPLLLSIAGSEIFTSIGKLVFHRVRPDIAVYPENYFSFPSGHATIAVAFYGFLTYFLIRNAKQWNIKINAFFAGFILIILIGFSRLYLGVHYASDVWGGYLAGAIWLIIAISLSEYFSYNKPANAAVGPVIKKHAATGGLIFISIGLYVIFALNYKIPASILPEEKQIIISDPAAIFSSDQLKYTETLLGNKQEPLSFIIIAENDQRLIELFQQAGWSLADSAGISDLVELAKDALWKRPYSKAPMTPDFWNAGVHDFGFEKAAESNNVRARHHARFWKTSYLTENGGIIYVGAASFDSSIKWGVTHRIDPGIDTEREFLYNDLQKTGMIANAEKRQLVDPKLGSNFSGDLFFTDGKMYLISAIK</sequence>
<keyword evidence="6 7" id="KW-0472">Membrane</keyword>
<dbReference type="PANTHER" id="PTHR30353">
    <property type="entry name" value="INNER MEMBRANE PROTEIN DEDA-RELATED"/>
    <property type="match status" value="1"/>
</dbReference>
<feature type="transmembrane region" description="Helical" evidence="7">
    <location>
        <begin position="250"/>
        <end position="273"/>
    </location>
</feature>